<dbReference type="EMBL" id="LAZR01064119">
    <property type="protein sequence ID" value="KKK58155.1"/>
    <property type="molecule type" value="Genomic_DNA"/>
</dbReference>
<gene>
    <name evidence="1" type="ORF">LCGC14_3047260</name>
</gene>
<comment type="caution">
    <text evidence="1">The sequence shown here is derived from an EMBL/GenBank/DDBJ whole genome shotgun (WGS) entry which is preliminary data.</text>
</comment>
<organism evidence="1">
    <name type="scientific">marine sediment metagenome</name>
    <dbReference type="NCBI Taxonomy" id="412755"/>
    <lineage>
        <taxon>unclassified sequences</taxon>
        <taxon>metagenomes</taxon>
        <taxon>ecological metagenomes</taxon>
    </lineage>
</organism>
<dbReference type="AlphaFoldDB" id="A0A0F8XB02"/>
<accession>A0A0F8XB02</accession>
<name>A0A0F8XB02_9ZZZZ</name>
<proteinExistence type="predicted"/>
<feature type="non-terminal residue" evidence="1">
    <location>
        <position position="1"/>
    </location>
</feature>
<protein>
    <submittedName>
        <fullName evidence="1">Uncharacterized protein</fullName>
    </submittedName>
</protein>
<reference evidence="1" key="1">
    <citation type="journal article" date="2015" name="Nature">
        <title>Complex archaea that bridge the gap between prokaryotes and eukaryotes.</title>
        <authorList>
            <person name="Spang A."/>
            <person name="Saw J.H."/>
            <person name="Jorgensen S.L."/>
            <person name="Zaremba-Niedzwiedzka K."/>
            <person name="Martijn J."/>
            <person name="Lind A.E."/>
            <person name="van Eijk R."/>
            <person name="Schleper C."/>
            <person name="Guy L."/>
            <person name="Ettema T.J."/>
        </authorList>
    </citation>
    <scope>NUCLEOTIDE SEQUENCE</scope>
</reference>
<evidence type="ECO:0000313" key="1">
    <source>
        <dbReference type="EMBL" id="KKK58155.1"/>
    </source>
</evidence>
<sequence length="97" mass="11333">RLECKFEELIFEMRKNMAGKPTDFDLKGFSISQKVSINNFLLTNAIVEPKITETDLDNNEHPLNDKFREIGDNLFDKYTIQYTEKMDEKKTLLKSPG</sequence>